<organism evidence="5 6">
    <name type="scientific">Muiribacterium halophilum</name>
    <dbReference type="NCBI Taxonomy" id="2053465"/>
    <lineage>
        <taxon>Bacteria</taxon>
        <taxon>Candidatus Muiribacteriota</taxon>
        <taxon>Candidatus Muiribacteriia</taxon>
        <taxon>Candidatus Muiribacteriales</taxon>
        <taxon>Candidatus Muiribacteriaceae</taxon>
        <taxon>Candidatus Muiribacterium</taxon>
    </lineage>
</organism>
<dbReference type="Pfam" id="PF18297">
    <property type="entry name" value="NFACT-R_2"/>
    <property type="match status" value="1"/>
</dbReference>
<reference evidence="5 6" key="1">
    <citation type="submission" date="2017-11" db="EMBL/GenBank/DDBJ databases">
        <title>Genome-resolved metagenomics identifies genetic mobility, metabolic interactions, and unexpected diversity in perchlorate-reducing communities.</title>
        <authorList>
            <person name="Barnum T.P."/>
            <person name="Figueroa I.A."/>
            <person name="Carlstrom C.I."/>
            <person name="Lucas L.N."/>
            <person name="Engelbrektson A.L."/>
            <person name="Coates J.D."/>
        </authorList>
    </citation>
    <scope>NUCLEOTIDE SEQUENCE [LARGE SCALE GENOMIC DNA]</scope>
    <source>
        <strain evidence="5">BM706</strain>
    </source>
</reference>
<evidence type="ECO:0000256" key="2">
    <source>
        <dbReference type="ARBA" id="ARBA00022840"/>
    </source>
</evidence>
<gene>
    <name evidence="5" type="ORF">C0601_11095</name>
</gene>
<proteinExistence type="predicted"/>
<dbReference type="EMBL" id="PKTG01000122">
    <property type="protein sequence ID" value="PLX16162.1"/>
    <property type="molecule type" value="Genomic_DNA"/>
</dbReference>
<evidence type="ECO:0000259" key="4">
    <source>
        <dbReference type="Pfam" id="PF18297"/>
    </source>
</evidence>
<dbReference type="GO" id="GO:0004810">
    <property type="term" value="F:CCA tRNA nucleotidyltransferase activity"/>
    <property type="evidence" value="ECO:0007669"/>
    <property type="project" value="InterPro"/>
</dbReference>
<feature type="domain" description="NFACT protein RNA binding" evidence="4">
    <location>
        <begin position="233"/>
        <end position="310"/>
    </location>
</feature>
<dbReference type="PANTHER" id="PTHR11933:SF6">
    <property type="entry name" value="THIL AANH DOMAIN-CONTAINING PROTEIN"/>
    <property type="match status" value="1"/>
</dbReference>
<dbReference type="Pfam" id="PF02568">
    <property type="entry name" value="ThiI"/>
    <property type="match status" value="1"/>
</dbReference>
<dbReference type="PANTHER" id="PTHR11933">
    <property type="entry name" value="TRNA 5-METHYLAMINOMETHYL-2-THIOURIDYLATE -METHYLTRANSFERASE"/>
    <property type="match status" value="1"/>
</dbReference>
<dbReference type="Gene3D" id="3.40.50.620">
    <property type="entry name" value="HUPs"/>
    <property type="match status" value="1"/>
</dbReference>
<dbReference type="SUPFAM" id="SSF52402">
    <property type="entry name" value="Adenine nucleotide alpha hydrolases-like"/>
    <property type="match status" value="1"/>
</dbReference>
<evidence type="ECO:0000259" key="3">
    <source>
        <dbReference type="Pfam" id="PF02568"/>
    </source>
</evidence>
<evidence type="ECO:0000313" key="6">
    <source>
        <dbReference type="Proteomes" id="UP000234857"/>
    </source>
</evidence>
<sequence>MNSKSYNKAYVLFSGGLDSYICAHMMKRYGFDVELITFKSIFFLRNLETGKSVIDVGEYKLNRIVIDVTDEYFDVLENPKYGYGKNINPCIDCKIFFLKKAKKLMEDNDVNVIATGEVLGQRPKSQRSGPLKNIKTDSGLEKHLVRPLCISSLTKSFLEDIGIIHRERFEEMMQVHGRSRKNQMEYANKYKITGFSSPSGGCLLTHKEYCRKLRPILNCGIRDKMILSLLKIGRHFLLSDDPYKTVISGRNEKENDIIENFKDKQIILRMNMDDIPGPLTLVYGERLDENDLEKACLIHTYYSDFKNNNSRAKLIDISSGKEYNILYNEDDAVSLIESMRSKH</sequence>
<dbReference type="InterPro" id="IPR014729">
    <property type="entry name" value="Rossmann-like_a/b/a_fold"/>
</dbReference>
<dbReference type="InterPro" id="IPR020536">
    <property type="entry name" value="ThiI_AANH"/>
</dbReference>
<accession>A0A2N5ZBV7</accession>
<name>A0A2N5ZBV7_MUIH1</name>
<dbReference type="AlphaFoldDB" id="A0A2N5ZBV7"/>
<keyword evidence="1" id="KW-0547">Nucleotide-binding</keyword>
<dbReference type="Proteomes" id="UP000234857">
    <property type="component" value="Unassembled WGS sequence"/>
</dbReference>
<comment type="caution">
    <text evidence="5">The sequence shown here is derived from an EMBL/GenBank/DDBJ whole genome shotgun (WGS) entry which is preliminary data.</text>
</comment>
<dbReference type="GO" id="GO:0005524">
    <property type="term" value="F:ATP binding"/>
    <property type="evidence" value="ECO:0007669"/>
    <property type="project" value="UniProtKB-KW"/>
</dbReference>
<dbReference type="InterPro" id="IPR059101">
    <property type="entry name" value="NFACT-R_2"/>
</dbReference>
<protein>
    <submittedName>
        <fullName evidence="5">Uncharacterized protein</fullName>
    </submittedName>
</protein>
<evidence type="ECO:0000256" key="1">
    <source>
        <dbReference type="ARBA" id="ARBA00022741"/>
    </source>
</evidence>
<feature type="domain" description="Thil AANH" evidence="3">
    <location>
        <begin position="7"/>
        <end position="148"/>
    </location>
</feature>
<keyword evidence="2" id="KW-0067">ATP-binding</keyword>
<evidence type="ECO:0000313" key="5">
    <source>
        <dbReference type="EMBL" id="PLX16162.1"/>
    </source>
</evidence>